<sequence length="192" mass="21690">MWLCRGRYETDLFPQKIGEGQFSKAYVCWSKGDSSQRYALKVFTPADEGAEHATNEIRVLLLLGQHPRIIRLVDLHTEDPRNMRLVLELCTGGQLFDRLVSLGRYKEAKAACVVQEILEALAYMHGKGVMHRDLKPENILLVSPGNDIHIKVCDFGIAKMAERFDGSVVMPARVIQSRLPLQPRPRSTSFKG</sequence>
<feature type="non-terminal residue" evidence="6">
    <location>
        <position position="1"/>
    </location>
</feature>
<feature type="binding site" evidence="3">
    <location>
        <position position="41"/>
    </location>
    <ligand>
        <name>ATP</name>
        <dbReference type="ChEBI" id="CHEBI:30616"/>
    </ligand>
</feature>
<name>A0A812XR82_SYMPI</name>
<dbReference type="InterPro" id="IPR000719">
    <property type="entry name" value="Prot_kinase_dom"/>
</dbReference>
<gene>
    <name evidence="6" type="primary">CaMKI</name>
    <name evidence="6" type="ORF">SPIL2461_LOCUS21268</name>
</gene>
<evidence type="ECO:0000256" key="4">
    <source>
        <dbReference type="RuleBase" id="RU000304"/>
    </source>
</evidence>
<comment type="caution">
    <text evidence="6">The sequence shown here is derived from an EMBL/GenBank/DDBJ whole genome shotgun (WGS) entry which is preliminary data.</text>
</comment>
<dbReference type="EMBL" id="CAJNIZ010046090">
    <property type="protein sequence ID" value="CAE7739464.1"/>
    <property type="molecule type" value="Genomic_DNA"/>
</dbReference>
<dbReference type="SMART" id="SM00220">
    <property type="entry name" value="S_TKc"/>
    <property type="match status" value="1"/>
</dbReference>
<evidence type="ECO:0000259" key="5">
    <source>
        <dbReference type="PROSITE" id="PS50011"/>
    </source>
</evidence>
<evidence type="ECO:0000256" key="2">
    <source>
        <dbReference type="ARBA" id="ARBA00022840"/>
    </source>
</evidence>
<dbReference type="Proteomes" id="UP000649617">
    <property type="component" value="Unassembled WGS sequence"/>
</dbReference>
<dbReference type="OrthoDB" id="419571at2759"/>
<keyword evidence="4" id="KW-0808">Transferase</keyword>
<dbReference type="Pfam" id="PF00069">
    <property type="entry name" value="Pkinase"/>
    <property type="match status" value="1"/>
</dbReference>
<reference evidence="6" key="1">
    <citation type="submission" date="2021-02" db="EMBL/GenBank/DDBJ databases">
        <authorList>
            <person name="Dougan E. K."/>
            <person name="Rhodes N."/>
            <person name="Thang M."/>
            <person name="Chan C."/>
        </authorList>
    </citation>
    <scope>NUCLEOTIDE SEQUENCE</scope>
</reference>
<comment type="similarity">
    <text evidence="4">Belongs to the protein kinase superfamily.</text>
</comment>
<feature type="domain" description="Protein kinase" evidence="5">
    <location>
        <begin position="11"/>
        <end position="192"/>
    </location>
</feature>
<evidence type="ECO:0000313" key="7">
    <source>
        <dbReference type="Proteomes" id="UP000649617"/>
    </source>
</evidence>
<dbReference type="InterPro" id="IPR008271">
    <property type="entry name" value="Ser/Thr_kinase_AS"/>
</dbReference>
<dbReference type="PROSITE" id="PS50011">
    <property type="entry name" value="PROTEIN_KINASE_DOM"/>
    <property type="match status" value="1"/>
</dbReference>
<dbReference type="SUPFAM" id="SSF56112">
    <property type="entry name" value="Protein kinase-like (PK-like)"/>
    <property type="match status" value="1"/>
</dbReference>
<evidence type="ECO:0000313" key="6">
    <source>
        <dbReference type="EMBL" id="CAE7739464.1"/>
    </source>
</evidence>
<dbReference type="InterPro" id="IPR011009">
    <property type="entry name" value="Kinase-like_dom_sf"/>
</dbReference>
<dbReference type="AlphaFoldDB" id="A0A812XR82"/>
<organism evidence="6 7">
    <name type="scientific">Symbiodinium pilosum</name>
    <name type="common">Dinoflagellate</name>
    <dbReference type="NCBI Taxonomy" id="2952"/>
    <lineage>
        <taxon>Eukaryota</taxon>
        <taxon>Sar</taxon>
        <taxon>Alveolata</taxon>
        <taxon>Dinophyceae</taxon>
        <taxon>Suessiales</taxon>
        <taxon>Symbiodiniaceae</taxon>
        <taxon>Symbiodinium</taxon>
    </lineage>
</organism>
<dbReference type="InterPro" id="IPR017441">
    <property type="entry name" value="Protein_kinase_ATP_BS"/>
</dbReference>
<protein>
    <submittedName>
        <fullName evidence="6">CaMKI protein</fullName>
    </submittedName>
</protein>
<dbReference type="GO" id="GO:0005524">
    <property type="term" value="F:ATP binding"/>
    <property type="evidence" value="ECO:0007669"/>
    <property type="project" value="UniProtKB-UniRule"/>
</dbReference>
<dbReference type="GO" id="GO:0004674">
    <property type="term" value="F:protein serine/threonine kinase activity"/>
    <property type="evidence" value="ECO:0007669"/>
    <property type="project" value="UniProtKB-KW"/>
</dbReference>
<dbReference type="PANTHER" id="PTHR24347">
    <property type="entry name" value="SERINE/THREONINE-PROTEIN KINASE"/>
    <property type="match status" value="1"/>
</dbReference>
<dbReference type="PROSITE" id="PS00107">
    <property type="entry name" value="PROTEIN_KINASE_ATP"/>
    <property type="match status" value="1"/>
</dbReference>
<keyword evidence="4" id="KW-0418">Kinase</keyword>
<dbReference type="Gene3D" id="3.30.200.20">
    <property type="entry name" value="Phosphorylase Kinase, domain 1"/>
    <property type="match status" value="1"/>
</dbReference>
<keyword evidence="2 3" id="KW-0067">ATP-binding</keyword>
<dbReference type="Gene3D" id="1.10.510.10">
    <property type="entry name" value="Transferase(Phosphotransferase) domain 1"/>
    <property type="match status" value="1"/>
</dbReference>
<evidence type="ECO:0000256" key="1">
    <source>
        <dbReference type="ARBA" id="ARBA00022741"/>
    </source>
</evidence>
<keyword evidence="1 3" id="KW-0547">Nucleotide-binding</keyword>
<proteinExistence type="inferred from homology"/>
<keyword evidence="4" id="KW-0723">Serine/threonine-protein kinase</keyword>
<dbReference type="PROSITE" id="PS00108">
    <property type="entry name" value="PROTEIN_KINASE_ST"/>
    <property type="match status" value="1"/>
</dbReference>
<keyword evidence="7" id="KW-1185">Reference proteome</keyword>
<accession>A0A812XR82</accession>
<evidence type="ECO:0000256" key="3">
    <source>
        <dbReference type="PROSITE-ProRule" id="PRU10141"/>
    </source>
</evidence>